<keyword evidence="4" id="KW-1185">Reference proteome</keyword>
<dbReference type="PROSITE" id="PS51257">
    <property type="entry name" value="PROKAR_LIPOPROTEIN"/>
    <property type="match status" value="1"/>
</dbReference>
<name>A0A6B3LU41_9BACT</name>
<protein>
    <recommendedName>
        <fullName evidence="5">Galactose oxidase</fullName>
    </recommendedName>
</protein>
<accession>A0A6B3LU41</accession>
<evidence type="ECO:0000256" key="2">
    <source>
        <dbReference type="ARBA" id="ARBA00022737"/>
    </source>
</evidence>
<dbReference type="SUPFAM" id="SSF117281">
    <property type="entry name" value="Kelch motif"/>
    <property type="match status" value="1"/>
</dbReference>
<proteinExistence type="predicted"/>
<sequence length="423" mass="47655">MKKHLLSLFVLITFFSCKDSVKEDPAPKPPTPIADPTRLFLDAVSGILDNSVIVVGKALDVDEGTKDYGFVYSKKEEFDINNGTKVSFGTTVPGILSSRVEGFEPDTEYNGKFYLIKKDNEVVYSAAKQFKTLAQGTWASLASMPVQADFSSVFIVDDLVYIVPGMVAPSDKKLYVYDLKSDKWSSKGDLPFSTRYHSNAFSYKGKGYVMLGTDGDNLYSDVWEYNPADDKWTKKANCPVKMSRASGFLIDGTYYVLREGNNDYHTYAYDIESDTWTKKNSIYNEWSVRGFGNSFVYNGIGYIFNSDDKHKAYEQFAAYDPKADSWSYTRSPVPGYVPPSNVTSGRAETVMIKDKVYISVNSTSILSEGQGMYTYDMKTLTWEKIGTFPKYSSIGNGAVLTNYNDRIFLNYRNSTYLYIPVQQ</sequence>
<comment type="caution">
    <text evidence="3">The sequence shown here is derived from an EMBL/GenBank/DDBJ whole genome shotgun (WGS) entry which is preliminary data.</text>
</comment>
<dbReference type="Proteomes" id="UP000474777">
    <property type="component" value="Unassembled WGS sequence"/>
</dbReference>
<gene>
    <name evidence="3" type="ORF">GXP69_04840</name>
</gene>
<dbReference type="Pfam" id="PF01344">
    <property type="entry name" value="Kelch_1"/>
    <property type="match status" value="1"/>
</dbReference>
<organism evidence="3 4">
    <name type="scientific">Pontibacter burrus</name>
    <dbReference type="NCBI Taxonomy" id="2704466"/>
    <lineage>
        <taxon>Bacteria</taxon>
        <taxon>Pseudomonadati</taxon>
        <taxon>Bacteroidota</taxon>
        <taxon>Cytophagia</taxon>
        <taxon>Cytophagales</taxon>
        <taxon>Hymenobacteraceae</taxon>
        <taxon>Pontibacter</taxon>
    </lineage>
</organism>
<dbReference type="EMBL" id="JAAGWD010000002">
    <property type="protein sequence ID" value="NEM97014.1"/>
    <property type="molecule type" value="Genomic_DNA"/>
</dbReference>
<dbReference type="PANTHER" id="PTHR24412">
    <property type="entry name" value="KELCH PROTEIN"/>
    <property type="match status" value="1"/>
</dbReference>
<dbReference type="PANTHER" id="PTHR24412:SF489">
    <property type="entry name" value="RING FINGER DOMAIN AND KELCH REPEAT-CONTAINING PROTEIN DDB_G0271372"/>
    <property type="match status" value="1"/>
</dbReference>
<evidence type="ECO:0000313" key="4">
    <source>
        <dbReference type="Proteomes" id="UP000474777"/>
    </source>
</evidence>
<dbReference type="InterPro" id="IPR006652">
    <property type="entry name" value="Kelch_1"/>
</dbReference>
<evidence type="ECO:0008006" key="5">
    <source>
        <dbReference type="Google" id="ProtNLM"/>
    </source>
</evidence>
<evidence type="ECO:0000313" key="3">
    <source>
        <dbReference type="EMBL" id="NEM97014.1"/>
    </source>
</evidence>
<reference evidence="3 4" key="1">
    <citation type="submission" date="2020-02" db="EMBL/GenBank/DDBJ databases">
        <authorList>
            <person name="Kim M.K."/>
        </authorList>
    </citation>
    <scope>NUCLEOTIDE SEQUENCE [LARGE SCALE GENOMIC DNA]</scope>
    <source>
        <strain evidence="3 4">BT327</strain>
    </source>
</reference>
<dbReference type="Gene3D" id="2.120.10.80">
    <property type="entry name" value="Kelch-type beta propeller"/>
    <property type="match status" value="1"/>
</dbReference>
<dbReference type="AlphaFoldDB" id="A0A6B3LU41"/>
<evidence type="ECO:0000256" key="1">
    <source>
        <dbReference type="ARBA" id="ARBA00022441"/>
    </source>
</evidence>
<keyword evidence="1" id="KW-0880">Kelch repeat</keyword>
<dbReference type="RefSeq" id="WP_163913019.1">
    <property type="nucleotide sequence ID" value="NZ_JAAGWD010000002.1"/>
</dbReference>
<keyword evidence="2" id="KW-0677">Repeat</keyword>
<dbReference type="InterPro" id="IPR015915">
    <property type="entry name" value="Kelch-typ_b-propeller"/>
</dbReference>